<dbReference type="SMART" id="SM00360">
    <property type="entry name" value="RRM"/>
    <property type="match status" value="1"/>
</dbReference>
<feature type="region of interest" description="Disordered" evidence="3">
    <location>
        <begin position="304"/>
        <end position="331"/>
    </location>
</feature>
<dbReference type="GeneID" id="19401068"/>
<reference evidence="5 6" key="1">
    <citation type="journal article" date="2012" name="PLoS Pathog.">
        <title>Diverse lifestyles and strategies of plant pathogenesis encoded in the genomes of eighteen Dothideomycetes fungi.</title>
        <authorList>
            <person name="Ohm R.A."/>
            <person name="Feau N."/>
            <person name="Henrissat B."/>
            <person name="Schoch C.L."/>
            <person name="Horwitz B.A."/>
            <person name="Barry K.W."/>
            <person name="Condon B.J."/>
            <person name="Copeland A.C."/>
            <person name="Dhillon B."/>
            <person name="Glaser F."/>
            <person name="Hesse C.N."/>
            <person name="Kosti I."/>
            <person name="LaButti K."/>
            <person name="Lindquist E.A."/>
            <person name="Lucas S."/>
            <person name="Salamov A.A."/>
            <person name="Bradshaw R.E."/>
            <person name="Ciuffetti L."/>
            <person name="Hamelin R.C."/>
            <person name="Kema G.H.J."/>
            <person name="Lawrence C."/>
            <person name="Scott J.A."/>
            <person name="Spatafora J.W."/>
            <person name="Turgeon B.G."/>
            <person name="de Wit P.J.G.M."/>
            <person name="Zhong S."/>
            <person name="Goodwin S.B."/>
            <person name="Grigoriev I.V."/>
        </authorList>
    </citation>
    <scope>NUCLEOTIDE SEQUENCE [LARGE SCALE GENOMIC DNA]</scope>
    <source>
        <strain evidence="6">28A</strain>
    </source>
</reference>
<dbReference type="GO" id="GO:0003723">
    <property type="term" value="F:RNA binding"/>
    <property type="evidence" value="ECO:0007669"/>
    <property type="project" value="UniProtKB-UniRule"/>
</dbReference>
<reference evidence="5 6" key="2">
    <citation type="journal article" date="2013" name="PLoS Genet.">
        <title>Comparative genome structure, secondary metabolite, and effector coding capacity across Cochliobolus pathogens.</title>
        <authorList>
            <person name="Condon B.J."/>
            <person name="Leng Y."/>
            <person name="Wu D."/>
            <person name="Bushley K.E."/>
            <person name="Ohm R.A."/>
            <person name="Otillar R."/>
            <person name="Martin J."/>
            <person name="Schackwitz W."/>
            <person name="Grimwood J."/>
            <person name="MohdZainudin N."/>
            <person name="Xue C."/>
            <person name="Wang R."/>
            <person name="Manning V.A."/>
            <person name="Dhillon B."/>
            <person name="Tu Z.J."/>
            <person name="Steffenson B.J."/>
            <person name="Salamov A."/>
            <person name="Sun H."/>
            <person name="Lowry S."/>
            <person name="LaButti K."/>
            <person name="Han J."/>
            <person name="Copeland A."/>
            <person name="Lindquist E."/>
            <person name="Barry K."/>
            <person name="Schmutz J."/>
            <person name="Baker S.E."/>
            <person name="Ciuffetti L.M."/>
            <person name="Grigoriev I.V."/>
            <person name="Zhong S."/>
            <person name="Turgeon B.G."/>
        </authorList>
    </citation>
    <scope>NUCLEOTIDE SEQUENCE [LARGE SCALE GENOMIC DNA]</scope>
    <source>
        <strain evidence="6">28A</strain>
    </source>
</reference>
<evidence type="ECO:0000313" key="6">
    <source>
        <dbReference type="Proteomes" id="UP000016935"/>
    </source>
</evidence>
<feature type="domain" description="RRM" evidence="4">
    <location>
        <begin position="75"/>
        <end position="154"/>
    </location>
</feature>
<dbReference type="Pfam" id="PF00076">
    <property type="entry name" value="RRM_1"/>
    <property type="match status" value="1"/>
</dbReference>
<dbReference type="InterPro" id="IPR035979">
    <property type="entry name" value="RBD_domain_sf"/>
</dbReference>
<dbReference type="PROSITE" id="PS50102">
    <property type="entry name" value="RRM"/>
    <property type="match status" value="1"/>
</dbReference>
<gene>
    <name evidence="5" type="ORF">SETTUDRAFT_170869</name>
</gene>
<feature type="compositionally biased region" description="Basic residues" evidence="3">
    <location>
        <begin position="322"/>
        <end position="331"/>
    </location>
</feature>
<dbReference type="HOGENOM" id="CLU_847330_0_0_1"/>
<dbReference type="Gene3D" id="3.30.70.330">
    <property type="match status" value="2"/>
</dbReference>
<evidence type="ECO:0000256" key="3">
    <source>
        <dbReference type="SAM" id="MobiDB-lite"/>
    </source>
</evidence>
<dbReference type="OrthoDB" id="272703at2759"/>
<dbReference type="Proteomes" id="UP000016935">
    <property type="component" value="Unassembled WGS sequence"/>
</dbReference>
<keyword evidence="6" id="KW-1185">Reference proteome</keyword>
<protein>
    <recommendedName>
        <fullName evidence="4">RRM domain-containing protein</fullName>
    </recommendedName>
</protein>
<dbReference type="AlphaFoldDB" id="R0J6B8"/>
<dbReference type="PANTHER" id="PTHR21245">
    <property type="entry name" value="HETEROGENEOUS NUCLEAR RIBONUCLEOPROTEIN"/>
    <property type="match status" value="1"/>
</dbReference>
<evidence type="ECO:0000313" key="5">
    <source>
        <dbReference type="EMBL" id="EOA92236.1"/>
    </source>
</evidence>
<sequence>MSVSRVFLRSRLLLRASTSCVRVTPSAIPSITSSFPRRTFTSSTPAWEEIVQTPSAGPEISLTENHAEATGNPANSIALFRISRRMSKRDMEELIKGKGFNIKKIQLRVDRFSFHNDGMCFVELESADEAQKAVEELQGVEMHRCKMEAAPLKPDFRWGPIDKPGEYPTRYFMDEGNAAEEALRALFEDRRMVLSVETPGWSPGRPIRESRDRAIQIIGETLGPYGIDRISDLSVFYGDKKSRPRLLCSIDFKTKEGAEKAAAEKHNEVINGRLIWLQACKPSPWRIHQFWKSAPKLVEEMQEKGVLSKEMSEDKFVDPLPRKNRKTRQQR</sequence>
<name>R0J6B8_EXST2</name>
<dbReference type="InterPro" id="IPR000504">
    <property type="entry name" value="RRM_dom"/>
</dbReference>
<dbReference type="SUPFAM" id="SSF54928">
    <property type="entry name" value="RNA-binding domain, RBD"/>
    <property type="match status" value="2"/>
</dbReference>
<dbReference type="RefSeq" id="XP_008021116.1">
    <property type="nucleotide sequence ID" value="XM_008022925.1"/>
</dbReference>
<organism evidence="5 6">
    <name type="scientific">Exserohilum turcicum (strain 28A)</name>
    <name type="common">Northern leaf blight fungus</name>
    <name type="synonym">Setosphaeria turcica</name>
    <dbReference type="NCBI Taxonomy" id="671987"/>
    <lineage>
        <taxon>Eukaryota</taxon>
        <taxon>Fungi</taxon>
        <taxon>Dikarya</taxon>
        <taxon>Ascomycota</taxon>
        <taxon>Pezizomycotina</taxon>
        <taxon>Dothideomycetes</taxon>
        <taxon>Pleosporomycetidae</taxon>
        <taxon>Pleosporales</taxon>
        <taxon>Pleosporineae</taxon>
        <taxon>Pleosporaceae</taxon>
        <taxon>Exserohilum</taxon>
    </lineage>
</organism>
<evidence type="ECO:0000256" key="1">
    <source>
        <dbReference type="ARBA" id="ARBA00022884"/>
    </source>
</evidence>
<dbReference type="InterPro" id="IPR012677">
    <property type="entry name" value="Nucleotide-bd_a/b_plait_sf"/>
</dbReference>
<evidence type="ECO:0000256" key="2">
    <source>
        <dbReference type="PROSITE-ProRule" id="PRU00176"/>
    </source>
</evidence>
<accession>R0J6B8</accession>
<keyword evidence="1 2" id="KW-0694">RNA-binding</keyword>
<feature type="compositionally biased region" description="Basic and acidic residues" evidence="3">
    <location>
        <begin position="304"/>
        <end position="321"/>
    </location>
</feature>
<dbReference type="CDD" id="cd00590">
    <property type="entry name" value="RRM_SF"/>
    <property type="match status" value="2"/>
</dbReference>
<proteinExistence type="predicted"/>
<dbReference type="eggNOG" id="ENOG502T1U1">
    <property type="taxonomic scope" value="Eukaryota"/>
</dbReference>
<dbReference type="EMBL" id="KB908481">
    <property type="protein sequence ID" value="EOA92236.1"/>
    <property type="molecule type" value="Genomic_DNA"/>
</dbReference>
<evidence type="ECO:0000259" key="4">
    <source>
        <dbReference type="PROSITE" id="PS50102"/>
    </source>
</evidence>